<name>A0ABY6C7L6_9HYPH</name>
<gene>
    <name evidence="1" type="ORF">N8A98_02065</name>
</gene>
<evidence type="ECO:0000313" key="1">
    <source>
        <dbReference type="EMBL" id="UXN67868.1"/>
    </source>
</evidence>
<evidence type="ECO:0000313" key="2">
    <source>
        <dbReference type="Proteomes" id="UP001061862"/>
    </source>
</evidence>
<organism evidence="1 2">
    <name type="scientific">Devosia neptuniae</name>
    <dbReference type="NCBI Taxonomy" id="191302"/>
    <lineage>
        <taxon>Bacteria</taxon>
        <taxon>Pseudomonadati</taxon>
        <taxon>Pseudomonadota</taxon>
        <taxon>Alphaproteobacteria</taxon>
        <taxon>Hyphomicrobiales</taxon>
        <taxon>Devosiaceae</taxon>
        <taxon>Devosia</taxon>
    </lineage>
</organism>
<dbReference type="EMBL" id="CP104964">
    <property type="protein sequence ID" value="UXN67868.1"/>
    <property type="molecule type" value="Genomic_DNA"/>
</dbReference>
<dbReference type="Proteomes" id="UP001061862">
    <property type="component" value="Plasmid p_unnamed1"/>
</dbReference>
<accession>A0ABY6C7L6</accession>
<keyword evidence="2" id="KW-1185">Reference proteome</keyword>
<geneLocation type="plasmid" evidence="1 2">
    <name>p_unnamed1</name>
</geneLocation>
<protein>
    <submittedName>
        <fullName evidence="1">Uncharacterized protein</fullName>
    </submittedName>
</protein>
<proteinExistence type="predicted"/>
<sequence length="57" mass="6570">MTLLTDHTTTLYIAYGGEAGDDLGRQRVEHVIALIRQQWRQAGEPYRLVINTDPMER</sequence>
<dbReference type="RefSeq" id="WP_262165385.1">
    <property type="nucleotide sequence ID" value="NZ_CP104964.1"/>
</dbReference>
<keyword evidence="1" id="KW-0614">Plasmid</keyword>
<reference evidence="1 2" key="1">
    <citation type="submission" date="2022-09" db="EMBL/GenBank/DDBJ databases">
        <title>Interaction between co-microsymbionts with complementary sets of symbiotic genes in legume-rhizobium systems.</title>
        <authorList>
            <person name="Safronova V."/>
            <person name="Sazanova A."/>
            <person name="Afonin A."/>
            <person name="Chirak E."/>
        </authorList>
    </citation>
    <scope>NUCLEOTIDE SEQUENCE [LARGE SCALE GENOMIC DNA]</scope>
    <source>
        <strain evidence="1 2">A18/4-1</strain>
        <plasmid evidence="1 2">p_unnamed1</plasmid>
    </source>
</reference>